<dbReference type="UniPathway" id="UPA00557">
    <property type="reaction ID" value="UER00614"/>
</dbReference>
<evidence type="ECO:0000256" key="7">
    <source>
        <dbReference type="ARBA" id="ARBA00019373"/>
    </source>
</evidence>
<comment type="pathway">
    <text evidence="3 18">Phospholipid metabolism; CDP-diacylglycerol biosynthesis; CDP-diacylglycerol from sn-glycerol 3-phosphate: step 3/3.</text>
</comment>
<dbReference type="GO" id="GO:0016024">
    <property type="term" value="P:CDP-diacylglycerol biosynthetic process"/>
    <property type="evidence" value="ECO:0007669"/>
    <property type="project" value="UniProtKB-UniPathway"/>
</dbReference>
<reference evidence="22" key="1">
    <citation type="submission" date="2016-10" db="EMBL/GenBank/DDBJ databases">
        <authorList>
            <person name="Varghese N."/>
            <person name="Submissions S."/>
        </authorList>
    </citation>
    <scope>NUCLEOTIDE SEQUENCE [LARGE SCALE GENOMIC DNA]</scope>
    <source>
        <strain evidence="22">DSM 20524</strain>
    </source>
</reference>
<keyword evidence="9" id="KW-0444">Lipid biosynthesis</keyword>
<evidence type="ECO:0000256" key="5">
    <source>
        <dbReference type="ARBA" id="ARBA00010185"/>
    </source>
</evidence>
<evidence type="ECO:0000256" key="14">
    <source>
        <dbReference type="ARBA" id="ARBA00023098"/>
    </source>
</evidence>
<keyword evidence="22" id="KW-1185">Reference proteome</keyword>
<evidence type="ECO:0000256" key="9">
    <source>
        <dbReference type="ARBA" id="ARBA00022516"/>
    </source>
</evidence>
<evidence type="ECO:0000256" key="6">
    <source>
        <dbReference type="ARBA" id="ARBA00012487"/>
    </source>
</evidence>
<dbReference type="EC" id="2.7.7.41" evidence="6 18"/>
<evidence type="ECO:0000256" key="13">
    <source>
        <dbReference type="ARBA" id="ARBA00022989"/>
    </source>
</evidence>
<evidence type="ECO:0000256" key="2">
    <source>
        <dbReference type="ARBA" id="ARBA00004651"/>
    </source>
</evidence>
<keyword evidence="8" id="KW-1003">Cell membrane</keyword>
<accession>A0A1H9NYH7</accession>
<sequence length="315" mass="34560">MSSDLTNLIKKQEQARRRKRDRARQHLEEKLHLEMPKPKNSAGRDLRQAIAVGALLGVIVIIALIAGPVGWYPLVAVAVGVAMYEVLTRLREVGYVLPRTIMIILGQVMIWATWPFDAAGLLFAFTMSVLLLMFGRLFHHGRTTPPKNYLRDTAVCIFVLVWIPLFGAFAAMLSKLERWEVSGPLFILTFMLCVVASDIGGYVAGVMFGSHPMAPAVSPKKSWEGFVGSVVFGMVTGVLCVIFLLHASWWIGLVLGFALVVCATMGDLVESQFKRELGIKDMSKILPGHGGLMDRLDGMLPAAAATWLVLSVIAI</sequence>
<organism evidence="21 22">
    <name type="scientific">Corynebacterium cystitidis DSM 20524</name>
    <dbReference type="NCBI Taxonomy" id="1121357"/>
    <lineage>
        <taxon>Bacteria</taxon>
        <taxon>Bacillati</taxon>
        <taxon>Actinomycetota</taxon>
        <taxon>Actinomycetes</taxon>
        <taxon>Mycobacteriales</taxon>
        <taxon>Corynebacteriaceae</taxon>
        <taxon>Corynebacterium</taxon>
    </lineage>
</organism>
<comment type="subcellular location">
    <subcellularLocation>
        <location evidence="2">Cell membrane</location>
        <topology evidence="2">Multi-pass membrane protein</topology>
    </subcellularLocation>
</comment>
<name>A0A1H9NYH7_9CORY</name>
<comment type="pathway">
    <text evidence="4">Lipid metabolism.</text>
</comment>
<keyword evidence="12 18" id="KW-0548">Nucleotidyltransferase</keyword>
<proteinExistence type="inferred from homology"/>
<feature type="transmembrane region" description="Helical" evidence="20">
    <location>
        <begin position="150"/>
        <end position="173"/>
    </location>
</feature>
<evidence type="ECO:0000256" key="12">
    <source>
        <dbReference type="ARBA" id="ARBA00022695"/>
    </source>
</evidence>
<feature type="transmembrane region" description="Helical" evidence="20">
    <location>
        <begin position="71"/>
        <end position="87"/>
    </location>
</feature>
<feature type="transmembrane region" description="Helical" evidence="20">
    <location>
        <begin position="185"/>
        <end position="204"/>
    </location>
</feature>
<dbReference type="EMBL" id="FOGQ01000001">
    <property type="protein sequence ID" value="SER40867.1"/>
    <property type="molecule type" value="Genomic_DNA"/>
</dbReference>
<comment type="similarity">
    <text evidence="5 18">Belongs to the CDS family.</text>
</comment>
<protein>
    <recommendedName>
        <fullName evidence="7 18">Phosphatidate cytidylyltransferase</fullName>
        <ecNumber evidence="6 18">2.7.7.41</ecNumber>
    </recommendedName>
</protein>
<evidence type="ECO:0000256" key="15">
    <source>
        <dbReference type="ARBA" id="ARBA00023136"/>
    </source>
</evidence>
<dbReference type="Proteomes" id="UP000198929">
    <property type="component" value="Unassembled WGS sequence"/>
</dbReference>
<dbReference type="PROSITE" id="PS01315">
    <property type="entry name" value="CDS"/>
    <property type="match status" value="1"/>
</dbReference>
<dbReference type="GO" id="GO:0005886">
    <property type="term" value="C:plasma membrane"/>
    <property type="evidence" value="ECO:0007669"/>
    <property type="project" value="UniProtKB-SubCell"/>
</dbReference>
<keyword evidence="11 18" id="KW-0812">Transmembrane</keyword>
<gene>
    <name evidence="21" type="ORF">SAMN05661109_00147</name>
</gene>
<dbReference type="AlphaFoldDB" id="A0A1H9NYH7"/>
<feature type="transmembrane region" description="Helical" evidence="20">
    <location>
        <begin position="225"/>
        <end position="244"/>
    </location>
</feature>
<keyword evidence="13 20" id="KW-1133">Transmembrane helix</keyword>
<keyword evidence="10 18" id="KW-0808">Transferase</keyword>
<evidence type="ECO:0000256" key="20">
    <source>
        <dbReference type="SAM" id="Phobius"/>
    </source>
</evidence>
<dbReference type="GO" id="GO:0004605">
    <property type="term" value="F:phosphatidate cytidylyltransferase activity"/>
    <property type="evidence" value="ECO:0007669"/>
    <property type="project" value="UniProtKB-EC"/>
</dbReference>
<evidence type="ECO:0000313" key="22">
    <source>
        <dbReference type="Proteomes" id="UP000198929"/>
    </source>
</evidence>
<feature type="transmembrane region" description="Helical" evidence="20">
    <location>
        <begin position="94"/>
        <end position="112"/>
    </location>
</feature>
<feature type="transmembrane region" description="Helical" evidence="20">
    <location>
        <begin position="250"/>
        <end position="269"/>
    </location>
</feature>
<evidence type="ECO:0000256" key="8">
    <source>
        <dbReference type="ARBA" id="ARBA00022475"/>
    </source>
</evidence>
<evidence type="ECO:0000256" key="10">
    <source>
        <dbReference type="ARBA" id="ARBA00022679"/>
    </source>
</evidence>
<keyword evidence="16" id="KW-0594">Phospholipid biosynthesis</keyword>
<evidence type="ECO:0000256" key="1">
    <source>
        <dbReference type="ARBA" id="ARBA00001698"/>
    </source>
</evidence>
<comment type="catalytic activity">
    <reaction evidence="1 18">
        <text>a 1,2-diacyl-sn-glycero-3-phosphate + CTP + H(+) = a CDP-1,2-diacyl-sn-glycerol + diphosphate</text>
        <dbReference type="Rhea" id="RHEA:16229"/>
        <dbReference type="ChEBI" id="CHEBI:15378"/>
        <dbReference type="ChEBI" id="CHEBI:33019"/>
        <dbReference type="ChEBI" id="CHEBI:37563"/>
        <dbReference type="ChEBI" id="CHEBI:58332"/>
        <dbReference type="ChEBI" id="CHEBI:58608"/>
        <dbReference type="EC" id="2.7.7.41"/>
    </reaction>
</comment>
<feature type="transmembrane region" description="Helical" evidence="20">
    <location>
        <begin position="46"/>
        <end position="65"/>
    </location>
</feature>
<feature type="transmembrane region" description="Helical" evidence="20">
    <location>
        <begin position="118"/>
        <end position="138"/>
    </location>
</feature>
<dbReference type="InterPro" id="IPR000374">
    <property type="entry name" value="PC_trans"/>
</dbReference>
<evidence type="ECO:0000256" key="18">
    <source>
        <dbReference type="RuleBase" id="RU003938"/>
    </source>
</evidence>
<dbReference type="STRING" id="1121357.SAMN05661109_00147"/>
<evidence type="ECO:0000256" key="17">
    <source>
        <dbReference type="ARBA" id="ARBA00023264"/>
    </source>
</evidence>
<dbReference type="PANTHER" id="PTHR46382:SF1">
    <property type="entry name" value="PHOSPHATIDATE CYTIDYLYLTRANSFERASE"/>
    <property type="match status" value="1"/>
</dbReference>
<dbReference type="PANTHER" id="PTHR46382">
    <property type="entry name" value="PHOSPHATIDATE CYTIDYLYLTRANSFERASE"/>
    <property type="match status" value="1"/>
</dbReference>
<evidence type="ECO:0000313" key="21">
    <source>
        <dbReference type="EMBL" id="SER40867.1"/>
    </source>
</evidence>
<keyword evidence="14" id="KW-0443">Lipid metabolism</keyword>
<evidence type="ECO:0000256" key="16">
    <source>
        <dbReference type="ARBA" id="ARBA00023209"/>
    </source>
</evidence>
<evidence type="ECO:0000256" key="3">
    <source>
        <dbReference type="ARBA" id="ARBA00005119"/>
    </source>
</evidence>
<keyword evidence="15 20" id="KW-0472">Membrane</keyword>
<dbReference type="Pfam" id="PF01148">
    <property type="entry name" value="CTP_transf_1"/>
    <property type="match status" value="1"/>
</dbReference>
<evidence type="ECO:0000256" key="11">
    <source>
        <dbReference type="ARBA" id="ARBA00022692"/>
    </source>
</evidence>
<feature type="region of interest" description="Disordered" evidence="19">
    <location>
        <begin position="1"/>
        <end position="21"/>
    </location>
</feature>
<evidence type="ECO:0000256" key="19">
    <source>
        <dbReference type="SAM" id="MobiDB-lite"/>
    </source>
</evidence>
<keyword evidence="17" id="KW-1208">Phospholipid metabolism</keyword>
<evidence type="ECO:0000256" key="4">
    <source>
        <dbReference type="ARBA" id="ARBA00005189"/>
    </source>
</evidence>